<name>A0ABP9TFE7_9ACTN</name>
<organism evidence="1 2">
    <name type="scientific">Streptomyces thinghirensis</name>
    <dbReference type="NCBI Taxonomy" id="551547"/>
    <lineage>
        <taxon>Bacteria</taxon>
        <taxon>Bacillati</taxon>
        <taxon>Actinomycetota</taxon>
        <taxon>Actinomycetes</taxon>
        <taxon>Kitasatosporales</taxon>
        <taxon>Streptomycetaceae</taxon>
        <taxon>Streptomyces</taxon>
    </lineage>
</organism>
<proteinExistence type="predicted"/>
<keyword evidence="2" id="KW-1185">Reference proteome</keyword>
<gene>
    <name evidence="1" type="ORF">GCM10023323_68720</name>
</gene>
<evidence type="ECO:0000313" key="1">
    <source>
        <dbReference type="EMBL" id="GAA5216285.1"/>
    </source>
</evidence>
<dbReference type="EMBL" id="BAABJR010000025">
    <property type="protein sequence ID" value="GAA5216285.1"/>
    <property type="molecule type" value="Genomic_DNA"/>
</dbReference>
<sequence length="59" mass="6057">MQQMGRVDLPVAVPHRSTAGAGDHGCQFFAEPGIEIGAVRAPAVLLAGRLPGDTGLHIP</sequence>
<comment type="caution">
    <text evidence="1">The sequence shown here is derived from an EMBL/GenBank/DDBJ whole genome shotgun (WGS) entry which is preliminary data.</text>
</comment>
<protein>
    <submittedName>
        <fullName evidence="1">Uncharacterized protein</fullName>
    </submittedName>
</protein>
<evidence type="ECO:0000313" key="2">
    <source>
        <dbReference type="Proteomes" id="UP001499878"/>
    </source>
</evidence>
<reference evidence="2" key="1">
    <citation type="journal article" date="2019" name="Int. J. Syst. Evol. Microbiol.">
        <title>The Global Catalogue of Microorganisms (GCM) 10K type strain sequencing project: providing services to taxonomists for standard genome sequencing and annotation.</title>
        <authorList>
            <consortium name="The Broad Institute Genomics Platform"/>
            <consortium name="The Broad Institute Genome Sequencing Center for Infectious Disease"/>
            <person name="Wu L."/>
            <person name="Ma J."/>
        </authorList>
    </citation>
    <scope>NUCLEOTIDE SEQUENCE [LARGE SCALE GENOMIC DNA]</scope>
    <source>
        <strain evidence="2">JCM 18306</strain>
    </source>
</reference>
<dbReference type="Proteomes" id="UP001499878">
    <property type="component" value="Unassembled WGS sequence"/>
</dbReference>
<accession>A0ABP9TFE7</accession>